<accession>A0A078A804</accession>
<dbReference type="SUPFAM" id="SSF52540">
    <property type="entry name" value="P-loop containing nucleoside triphosphate hydrolases"/>
    <property type="match status" value="1"/>
</dbReference>
<dbReference type="InParanoid" id="A0A078A804"/>
<evidence type="ECO:0000313" key="4">
    <source>
        <dbReference type="EMBL" id="CDW76896.1"/>
    </source>
</evidence>
<feature type="domain" description="Novel STAND NTPase 1" evidence="3">
    <location>
        <begin position="702"/>
        <end position="852"/>
    </location>
</feature>
<feature type="region of interest" description="Disordered" evidence="2">
    <location>
        <begin position="1555"/>
        <end position="1626"/>
    </location>
</feature>
<feature type="region of interest" description="Disordered" evidence="2">
    <location>
        <begin position="61"/>
        <end position="86"/>
    </location>
</feature>
<dbReference type="InterPro" id="IPR027417">
    <property type="entry name" value="P-loop_NTPase"/>
</dbReference>
<gene>
    <name evidence="4" type="primary">Contig19638.g20823</name>
    <name evidence="4" type="ORF">STYLEM_5861</name>
</gene>
<evidence type="ECO:0000256" key="2">
    <source>
        <dbReference type="SAM" id="MobiDB-lite"/>
    </source>
</evidence>
<feature type="compositionally biased region" description="Basic and acidic residues" evidence="2">
    <location>
        <begin position="1585"/>
        <end position="1601"/>
    </location>
</feature>
<name>A0A078A804_STYLE</name>
<dbReference type="PANTHER" id="PTHR47691">
    <property type="entry name" value="REGULATOR-RELATED"/>
    <property type="match status" value="1"/>
</dbReference>
<dbReference type="Pfam" id="PF20703">
    <property type="entry name" value="nSTAND1"/>
    <property type="match status" value="1"/>
</dbReference>
<dbReference type="Gene3D" id="3.40.50.300">
    <property type="entry name" value="P-loop containing nucleotide triphosphate hydrolases"/>
    <property type="match status" value="1"/>
</dbReference>
<feature type="region of interest" description="Disordered" evidence="2">
    <location>
        <begin position="1"/>
        <end position="20"/>
    </location>
</feature>
<feature type="compositionally biased region" description="Polar residues" evidence="2">
    <location>
        <begin position="1503"/>
        <end position="1515"/>
    </location>
</feature>
<feature type="region of interest" description="Disordered" evidence="2">
    <location>
        <begin position="1685"/>
        <end position="1716"/>
    </location>
</feature>
<dbReference type="PANTHER" id="PTHR47691:SF3">
    <property type="entry name" value="HTH-TYPE TRANSCRIPTIONAL REGULATOR RV0890C-RELATED"/>
    <property type="match status" value="1"/>
</dbReference>
<feature type="coiled-coil region" evidence="1">
    <location>
        <begin position="1407"/>
        <end position="1434"/>
    </location>
</feature>
<sequence>MRPASYRAFQPGHFKGDNDDIEEPRLTIILPEQDSLTVRKGGQTLLPLRLDDTILDVSGDFSDCSKSENGGKHPENYEEDSNKSNQASFFEKSQHKNSMVLNVEEYQYKDPIKIYNMEQLFELFGYEKKFVYKNSVYQLDVTLSEDPESDTNEEVKAQLTRTNETMENIARITQNNNGNSNNHTNNDDTHQIETLNMLSDQLQDQQILLEVEQNQSDDQELIVVYSDTQPKITILQTDHQDNNMTQENESSQMISMNNVAEQIQQKQNHIQIVKDTYYEDQNEEENSITEEEWENLKRQHLQLMNSSNLMGQQSPKSYLSMSPPLQNDSIKESKSKDKKQKNEGSSILQEFLLEDEDEEQMQPLSSKDDPNQKDTNHLEVFSQITKMHKENLSLIEQLREAKKQLEKMNQRLLSTQLANKLQQQTHFAYMFAQPLVLASTRFKIKFEMEQIMDFNKEFNEIKSTLSKTNREIKAKFRQCTLINFAAILSQKPISLHFSGYGVDNSYSSFVGSPGSKIINEEDYLLFETDDGLGELVSEKTIQALIKSSNANLEFVFVASNQSEIAANIFLNAGAKHAICIRQGEKISESALIAFLKLFYNLVFNQSMNICESFKLAQKKIEVIYGLSESLKFNILVRQENENLDLNDNNGRNSSLQFYENSQIKTGSHQCKIFGPLKKGKLDHQEIQVRFNNLKPVNESLKARQRDMHETVSEIINNRLVTILGLPGVGKSSLLKSTCQYLMERNTFQAGILYLSLKGYQNQGLILRKFQSAFLKQELKDKSQTDNSYLEMNSVQIFTKIMESLMILEQELLIVFDNTEEIMYHDKSKYRSFLSELLNASSYVKIVLTSRSTLGDIQEIKEKVQVINEISTSNFIKLYLSKAKTVPIEEIQELLSYTSQENIENLSQEQIVKMLGEHQLFKIICGIPSSALILAKLNQKLTLKQIYNLSVSREVKQVVSSDGIKNNSLLGLRILVEIIINHIDNEDPKTVQFFFLIGQLPGGIKDKELQKIWGSDYTIHLNTLKDYGIIEVLQNPNTGRLKISLSPFIQTYASSKISKNDRIYFSNELSYFYDKLLKKIFEINHKSRKHYDKRAQRDYLLRVQMLKHECNVQALIMRMIDQPTLKRRSLSKCEAFQNLHNSPDKDSRTMSKIEDEISIQLSEINPREAEELCLIDNVVKDAFIQFSKPDYDHHFMSLIQLMKDCQLQNILSSNKKRYHRKQGLWRSFQESTPSRFLNNSNSNTDTQEESLHYIERLVITYCLNLYLFDEIDIAKQFIENQAMFVDGNGLFKANIYKVAGLVYFRCDEAKKAQFAFDKSKKLYRDLDNTHGVALTRFALNYIAKMQLDDLKTITAQQNRQACRLWGKFTKILENFQKVDHIVGQALTHQCLSQLFKIQFTAKKNAPDLEQLQYDFLEHQEQYQKLLQDFQNYQNKAYCPHIRRVQGPEISLIMELVKTNESTNLFPPFNKNHSDMDQNYSNEESLLILDDMDDESAYTMDPRSPNDNSQNFLSPSTIRHHTTNEEERKIYSGSKIIIESLEDEDLLQDETAKTFSPSLLKSDRNSNLTNTRNTGDGQFNDGNSNNKSEDEVRFEDKTSKDLENSNNDDPNCLVPPKYFTSNSRRSMKMSPLEVVEEETEYSFIEQIDKKDPKPRYSMQKLPHTTKMKQYLESNSQPGKIKLRHSLTDRKVQRPKSSHGTVGSAQKVVKVKSQNSFHK</sequence>
<reference evidence="4 5" key="1">
    <citation type="submission" date="2014-06" db="EMBL/GenBank/DDBJ databases">
        <authorList>
            <person name="Swart Estienne"/>
        </authorList>
    </citation>
    <scope>NUCLEOTIDE SEQUENCE [LARGE SCALE GENOMIC DNA]</scope>
    <source>
        <strain evidence="4 5">130c</strain>
    </source>
</reference>
<keyword evidence="5" id="KW-1185">Reference proteome</keyword>
<dbReference type="InterPro" id="IPR049052">
    <property type="entry name" value="nSTAND1"/>
</dbReference>
<evidence type="ECO:0000313" key="5">
    <source>
        <dbReference type="Proteomes" id="UP000039865"/>
    </source>
</evidence>
<dbReference type="Proteomes" id="UP000039865">
    <property type="component" value="Unassembled WGS sequence"/>
</dbReference>
<feature type="compositionally biased region" description="Polar residues" evidence="2">
    <location>
        <begin position="309"/>
        <end position="328"/>
    </location>
</feature>
<feature type="region of interest" description="Disordered" evidence="2">
    <location>
        <begin position="309"/>
        <end position="374"/>
    </location>
</feature>
<feature type="coiled-coil region" evidence="1">
    <location>
        <begin position="384"/>
        <end position="418"/>
    </location>
</feature>
<dbReference type="OrthoDB" id="435892at2759"/>
<organism evidence="4 5">
    <name type="scientific">Stylonychia lemnae</name>
    <name type="common">Ciliate</name>
    <dbReference type="NCBI Taxonomy" id="5949"/>
    <lineage>
        <taxon>Eukaryota</taxon>
        <taxon>Sar</taxon>
        <taxon>Alveolata</taxon>
        <taxon>Ciliophora</taxon>
        <taxon>Intramacronucleata</taxon>
        <taxon>Spirotrichea</taxon>
        <taxon>Stichotrichia</taxon>
        <taxon>Sporadotrichida</taxon>
        <taxon>Oxytrichidae</taxon>
        <taxon>Stylonychinae</taxon>
        <taxon>Stylonychia</taxon>
    </lineage>
</organism>
<keyword evidence="1" id="KW-0175">Coiled coil</keyword>
<protein>
    <recommendedName>
        <fullName evidence="3">Novel STAND NTPase 1 domain-containing protein</fullName>
    </recommendedName>
</protein>
<feature type="compositionally biased region" description="Polar residues" evidence="2">
    <location>
        <begin position="1555"/>
        <end position="1584"/>
    </location>
</feature>
<feature type="compositionally biased region" description="Basic and acidic residues" evidence="2">
    <location>
        <begin position="63"/>
        <end position="82"/>
    </location>
</feature>
<feature type="region of interest" description="Disordered" evidence="2">
    <location>
        <begin position="1494"/>
        <end position="1524"/>
    </location>
</feature>
<evidence type="ECO:0000259" key="3">
    <source>
        <dbReference type="Pfam" id="PF20703"/>
    </source>
</evidence>
<proteinExistence type="predicted"/>
<dbReference type="EMBL" id="CCKQ01005647">
    <property type="protein sequence ID" value="CDW76896.1"/>
    <property type="molecule type" value="Genomic_DNA"/>
</dbReference>
<evidence type="ECO:0000256" key="1">
    <source>
        <dbReference type="SAM" id="Coils"/>
    </source>
</evidence>